<keyword evidence="1" id="KW-1133">Transmembrane helix</keyword>
<dbReference type="Pfam" id="PF09834">
    <property type="entry name" value="DUF2061"/>
    <property type="match status" value="1"/>
</dbReference>
<organism evidence="3">
    <name type="scientific">Magnetospirillum gryphiswaldense</name>
    <dbReference type="NCBI Taxonomy" id="55518"/>
    <lineage>
        <taxon>Bacteria</taxon>
        <taxon>Pseudomonadati</taxon>
        <taxon>Pseudomonadota</taxon>
        <taxon>Alphaproteobacteria</taxon>
        <taxon>Rhodospirillales</taxon>
        <taxon>Rhodospirillaceae</taxon>
        <taxon>Magnetospirillum</taxon>
    </lineage>
</organism>
<sequence>MIKMLKMTSQLGVHLVVAVAVTYAITGSLVLGGAIALIEPVCNVIAGHFHEKAWARLGPRTSSG</sequence>
<evidence type="ECO:0000313" key="3">
    <source>
        <dbReference type="EMBL" id="CAM76412.1"/>
    </source>
</evidence>
<accession>A4U0K5</accession>
<keyword evidence="1" id="KW-0472">Membrane</keyword>
<keyword evidence="1" id="KW-0812">Transmembrane</keyword>
<protein>
    <recommendedName>
        <fullName evidence="2">DUF2061 domain-containing protein</fullName>
    </recommendedName>
</protein>
<gene>
    <name evidence="3" type="ORF">MGR_1304</name>
</gene>
<reference evidence="3" key="1">
    <citation type="journal article" date="2007" name="J. Bacteriol.">
        <title>Comparative genome analysis of four magnetotactic bacteria reveals a complex set of group-specific genes implicated in magnetosome biomineralization and function.</title>
        <authorList>
            <person name="Richter M."/>
            <person name="Kube M."/>
            <person name="Bazylinski D.A."/>
            <person name="Lombardot T."/>
            <person name="Gloeckner F.O."/>
            <person name="Reinhardt R."/>
            <person name="Schueler D."/>
        </authorList>
    </citation>
    <scope>NUCLEOTIDE SEQUENCE</scope>
    <source>
        <strain evidence="3">MSR-1</strain>
    </source>
</reference>
<dbReference type="AlphaFoldDB" id="A4U0K5"/>
<proteinExistence type="predicted"/>
<feature type="domain" description="DUF2061" evidence="2">
    <location>
        <begin position="4"/>
        <end position="55"/>
    </location>
</feature>
<dbReference type="InterPro" id="IPR018638">
    <property type="entry name" value="DUF2061_membrane"/>
</dbReference>
<dbReference type="RefSeq" id="WP_199791931.1">
    <property type="nucleotide sequence ID" value="NZ_CP027527.1"/>
</dbReference>
<name>A4U0K5_9PROT</name>
<feature type="transmembrane region" description="Helical" evidence="1">
    <location>
        <begin position="12"/>
        <end position="38"/>
    </location>
</feature>
<dbReference type="EMBL" id="CU459003">
    <property type="protein sequence ID" value="CAM76412.1"/>
    <property type="molecule type" value="Genomic_DNA"/>
</dbReference>
<evidence type="ECO:0000256" key="1">
    <source>
        <dbReference type="SAM" id="Phobius"/>
    </source>
</evidence>
<evidence type="ECO:0000259" key="2">
    <source>
        <dbReference type="Pfam" id="PF09834"/>
    </source>
</evidence>